<dbReference type="InterPro" id="IPR004995">
    <property type="entry name" value="Spore_Ger"/>
</dbReference>
<dbReference type="Proteomes" id="UP001469365">
    <property type="component" value="Unassembled WGS sequence"/>
</dbReference>
<comment type="caution">
    <text evidence="5">The sequence shown here is derived from an EMBL/GenBank/DDBJ whole genome shotgun (WGS) entry which is preliminary data.</text>
</comment>
<sequence>MPWFTRSGNSPAPAPDHSEQPSQEPATQEQLDRDLLQNLERVKQEMARCSDVVYRVCSIEEKMKAVIIYIDGMCDTQVLDTAVLQPLMDYFRRQAESEASEDVPESGDLFIPTMQISKSSRLEDILQGILRGETVILLQGEAYALIADLVRIEQRSMEEPSSEKVVRGPRDGFLESLRTNITLIRRRLRTPKLKVESLTIGELSRTDVALVYLDGIAKEELVDEVRRRLARIEVDGILDSGNIEELIEEDIISPFPQIQNTERPDVVVSSLMEGKIAVLVDNTPFVLILPMTYWSGLQAADDYTEHYLYATFIRWVRYTFVHVSLLLPSLYVALTTFHPQVIPTPLVISFASAREGIPFPAVIEALLMEFIFEGLREAGIRLPQQVGPAVSIAGALVIGQAVVAAGIVSTPLIIIVSLTGIASFAFPLYNAGTAYRMLRFPLLIIAAVLGFYGIVMFLIALSVHLVMLKPFGVPYMAPYAPMIPDNLKDVLVRAPKGNMRKRMRWLAGRNVERFPKVKK</sequence>
<feature type="region of interest" description="Disordered" evidence="3">
    <location>
        <begin position="1"/>
        <end position="30"/>
    </location>
</feature>
<evidence type="ECO:0000256" key="3">
    <source>
        <dbReference type="SAM" id="MobiDB-lite"/>
    </source>
</evidence>
<keyword evidence="4" id="KW-1133">Transmembrane helix</keyword>
<reference evidence="5 6" key="1">
    <citation type="submission" date="2024-04" db="EMBL/GenBank/DDBJ databases">
        <title>draft genome sequnece of Paenibacillus filicis.</title>
        <authorList>
            <person name="Kim D.-U."/>
        </authorList>
    </citation>
    <scope>NUCLEOTIDE SEQUENCE [LARGE SCALE GENOMIC DNA]</scope>
    <source>
        <strain evidence="5 6">KACC14197</strain>
    </source>
</reference>
<feature type="compositionally biased region" description="Polar residues" evidence="3">
    <location>
        <begin position="20"/>
        <end position="29"/>
    </location>
</feature>
<gene>
    <name evidence="5" type="ORF">WMW72_25625</name>
</gene>
<feature type="transmembrane region" description="Helical" evidence="4">
    <location>
        <begin position="413"/>
        <end position="430"/>
    </location>
</feature>
<feature type="transmembrane region" description="Helical" evidence="4">
    <location>
        <begin position="315"/>
        <end position="337"/>
    </location>
</feature>
<comment type="similarity">
    <text evidence="1">Belongs to the GerABKA family.</text>
</comment>
<feature type="transmembrane region" description="Helical" evidence="4">
    <location>
        <begin position="442"/>
        <end position="467"/>
    </location>
</feature>
<dbReference type="InterPro" id="IPR050768">
    <property type="entry name" value="UPF0353/GerABKA_families"/>
</dbReference>
<feature type="transmembrane region" description="Helical" evidence="4">
    <location>
        <begin position="387"/>
        <end position="407"/>
    </location>
</feature>
<feature type="compositionally biased region" description="Polar residues" evidence="3">
    <location>
        <begin position="1"/>
        <end position="10"/>
    </location>
</feature>
<evidence type="ECO:0000313" key="5">
    <source>
        <dbReference type="EMBL" id="MEK8131292.1"/>
    </source>
</evidence>
<keyword evidence="4" id="KW-0812">Transmembrane</keyword>
<dbReference type="Pfam" id="PF03323">
    <property type="entry name" value="GerA"/>
    <property type="match status" value="1"/>
</dbReference>
<dbReference type="PANTHER" id="PTHR22550">
    <property type="entry name" value="SPORE GERMINATION PROTEIN"/>
    <property type="match status" value="1"/>
</dbReference>
<proteinExistence type="inferred from homology"/>
<evidence type="ECO:0000256" key="2">
    <source>
        <dbReference type="ARBA" id="ARBA00023136"/>
    </source>
</evidence>
<keyword evidence="6" id="KW-1185">Reference proteome</keyword>
<name>A0ABU9DSZ0_9BACL</name>
<accession>A0ABU9DSZ0</accession>
<evidence type="ECO:0000313" key="6">
    <source>
        <dbReference type="Proteomes" id="UP001469365"/>
    </source>
</evidence>
<dbReference type="RefSeq" id="WP_341418427.1">
    <property type="nucleotide sequence ID" value="NZ_JBBPCC010000020.1"/>
</dbReference>
<evidence type="ECO:0000256" key="4">
    <source>
        <dbReference type="SAM" id="Phobius"/>
    </source>
</evidence>
<dbReference type="PIRSF" id="PIRSF005690">
    <property type="entry name" value="GerBA"/>
    <property type="match status" value="1"/>
</dbReference>
<organism evidence="5 6">
    <name type="scientific">Paenibacillus filicis</name>
    <dbReference type="NCBI Taxonomy" id="669464"/>
    <lineage>
        <taxon>Bacteria</taxon>
        <taxon>Bacillati</taxon>
        <taxon>Bacillota</taxon>
        <taxon>Bacilli</taxon>
        <taxon>Bacillales</taxon>
        <taxon>Paenibacillaceae</taxon>
        <taxon>Paenibacillus</taxon>
    </lineage>
</organism>
<dbReference type="EMBL" id="JBBPCC010000020">
    <property type="protein sequence ID" value="MEK8131292.1"/>
    <property type="molecule type" value="Genomic_DNA"/>
</dbReference>
<keyword evidence="2 4" id="KW-0472">Membrane</keyword>
<evidence type="ECO:0000256" key="1">
    <source>
        <dbReference type="ARBA" id="ARBA00005278"/>
    </source>
</evidence>
<feature type="transmembrane region" description="Helical" evidence="4">
    <location>
        <begin position="357"/>
        <end position="375"/>
    </location>
</feature>
<protein>
    <submittedName>
        <fullName evidence="5">Spore germination protein</fullName>
    </submittedName>
</protein>
<dbReference type="PANTHER" id="PTHR22550:SF5">
    <property type="entry name" value="LEUCINE ZIPPER PROTEIN 4"/>
    <property type="match status" value="1"/>
</dbReference>